<feature type="disulfide bond" evidence="5">
    <location>
        <begin position="183"/>
        <end position="198"/>
    </location>
</feature>
<proteinExistence type="predicted"/>
<dbReference type="GO" id="GO:0051044">
    <property type="term" value="P:positive regulation of membrane protein ectodomain proteolysis"/>
    <property type="evidence" value="ECO:0007669"/>
    <property type="project" value="TreeGrafter"/>
</dbReference>
<keyword evidence="9" id="KW-1185">Reference proteome</keyword>
<dbReference type="GO" id="GO:0042129">
    <property type="term" value="P:regulation of T cell proliferation"/>
    <property type="evidence" value="ECO:0007669"/>
    <property type="project" value="TreeGrafter"/>
</dbReference>
<protein>
    <submittedName>
        <fullName evidence="8">Tumor necrosis factor receptor superfamily member 1B-like</fullName>
    </submittedName>
</protein>
<dbReference type="OMA" id="CHWISAG"/>
<dbReference type="PROSITE" id="PS50050">
    <property type="entry name" value="TNFR_NGFR_2"/>
    <property type="match status" value="4"/>
</dbReference>
<evidence type="ECO:0000256" key="3">
    <source>
        <dbReference type="ARBA" id="ARBA00023157"/>
    </source>
</evidence>
<feature type="repeat" description="TNFR-Cys" evidence="5">
    <location>
        <begin position="182"/>
        <end position="223"/>
    </location>
</feature>
<feature type="disulfide bond" evidence="5">
    <location>
        <begin position="57"/>
        <end position="72"/>
    </location>
</feature>
<accession>A0A4W3HBT0</accession>
<reference evidence="9" key="2">
    <citation type="journal article" date="2007" name="PLoS Biol.">
        <title>Survey sequencing and comparative analysis of the elephant shark (Callorhinchus milii) genome.</title>
        <authorList>
            <person name="Venkatesh B."/>
            <person name="Kirkness E.F."/>
            <person name="Loh Y.H."/>
            <person name="Halpern A.L."/>
            <person name="Lee A.P."/>
            <person name="Johnson J."/>
            <person name="Dandona N."/>
            <person name="Viswanathan L.D."/>
            <person name="Tay A."/>
            <person name="Venter J.C."/>
            <person name="Strausberg R.L."/>
            <person name="Brenner S."/>
        </authorList>
    </citation>
    <scope>NUCLEOTIDE SEQUENCE [LARGE SCALE GENOMIC DNA]</scope>
</reference>
<feature type="disulfide bond" evidence="5">
    <location>
        <begin position="119"/>
        <end position="137"/>
    </location>
</feature>
<dbReference type="GO" id="GO:0048714">
    <property type="term" value="P:positive regulation of oligodendrocyte differentiation"/>
    <property type="evidence" value="ECO:0007669"/>
    <property type="project" value="TreeGrafter"/>
</dbReference>
<organism evidence="8 9">
    <name type="scientific">Callorhinchus milii</name>
    <name type="common">Ghost shark</name>
    <dbReference type="NCBI Taxonomy" id="7868"/>
    <lineage>
        <taxon>Eukaryota</taxon>
        <taxon>Metazoa</taxon>
        <taxon>Chordata</taxon>
        <taxon>Craniata</taxon>
        <taxon>Vertebrata</taxon>
        <taxon>Chondrichthyes</taxon>
        <taxon>Holocephali</taxon>
        <taxon>Chimaeriformes</taxon>
        <taxon>Callorhinchidae</taxon>
        <taxon>Callorhinchus</taxon>
    </lineage>
</organism>
<dbReference type="AlphaFoldDB" id="A0A4W3HBT0"/>
<feature type="disulfide bond" evidence="5">
    <location>
        <begin position="73"/>
        <end position="86"/>
    </location>
</feature>
<dbReference type="InterPro" id="IPR051670">
    <property type="entry name" value="TNF_chemokine_rcpt-like"/>
</dbReference>
<feature type="repeat" description="TNFR-Cys" evidence="5">
    <location>
        <begin position="96"/>
        <end position="137"/>
    </location>
</feature>
<keyword evidence="3 5" id="KW-1015">Disulfide bond</keyword>
<dbReference type="GO" id="GO:0097191">
    <property type="term" value="P:extrinsic apoptotic signaling pathway"/>
    <property type="evidence" value="ECO:0007669"/>
    <property type="project" value="TreeGrafter"/>
</dbReference>
<dbReference type="GO" id="GO:0008630">
    <property type="term" value="P:intrinsic apoptotic signaling pathway in response to DNA damage"/>
    <property type="evidence" value="ECO:0007669"/>
    <property type="project" value="TreeGrafter"/>
</dbReference>
<dbReference type="GO" id="GO:0002724">
    <property type="term" value="P:regulation of T cell cytokine production"/>
    <property type="evidence" value="ECO:0007669"/>
    <property type="project" value="TreeGrafter"/>
</dbReference>
<feature type="disulfide bond" evidence="5">
    <location>
        <begin position="162"/>
        <end position="180"/>
    </location>
</feature>
<evidence type="ECO:0000313" key="8">
    <source>
        <dbReference type="Ensembl" id="ENSCMIP00000014338.1"/>
    </source>
</evidence>
<reference evidence="8" key="4">
    <citation type="submission" date="2025-08" db="UniProtKB">
        <authorList>
            <consortium name="Ensembl"/>
        </authorList>
    </citation>
    <scope>IDENTIFICATION</scope>
</reference>
<feature type="domain" description="TNFR-Cys" evidence="7">
    <location>
        <begin position="138"/>
        <end position="180"/>
    </location>
</feature>
<evidence type="ECO:0000256" key="2">
    <source>
        <dbReference type="ARBA" id="ARBA00022737"/>
    </source>
</evidence>
<keyword evidence="1" id="KW-0732">Signal</keyword>
<evidence type="ECO:0000256" key="6">
    <source>
        <dbReference type="SAM" id="MobiDB-lite"/>
    </source>
</evidence>
<dbReference type="GO" id="GO:0150079">
    <property type="term" value="P:negative regulation of neuroinflammatory response"/>
    <property type="evidence" value="ECO:0007669"/>
    <property type="project" value="TreeGrafter"/>
</dbReference>
<evidence type="ECO:0000256" key="4">
    <source>
        <dbReference type="ARBA" id="ARBA00023180"/>
    </source>
</evidence>
<evidence type="ECO:0000313" key="9">
    <source>
        <dbReference type="Proteomes" id="UP000314986"/>
    </source>
</evidence>
<dbReference type="PANTHER" id="PTHR47386:SF1">
    <property type="entry name" value="TUMOR NECROSIS FACTOR RECEPTOR SUPERFAMILY MEMBER 1B"/>
    <property type="match status" value="1"/>
</dbReference>
<feature type="repeat" description="TNFR-Cys" evidence="5">
    <location>
        <begin position="56"/>
        <end position="94"/>
    </location>
</feature>
<evidence type="ECO:0000256" key="5">
    <source>
        <dbReference type="PROSITE-ProRule" id="PRU00206"/>
    </source>
</evidence>
<dbReference type="Pfam" id="PF00020">
    <property type="entry name" value="TNFR_c6"/>
    <property type="match status" value="3"/>
</dbReference>
<reference evidence="9" key="1">
    <citation type="journal article" date="2006" name="Science">
        <title>Ancient noncoding elements conserved in the human genome.</title>
        <authorList>
            <person name="Venkatesh B."/>
            <person name="Kirkness E.F."/>
            <person name="Loh Y.H."/>
            <person name="Halpern A.L."/>
            <person name="Lee A.P."/>
            <person name="Johnson J."/>
            <person name="Dandona N."/>
            <person name="Viswanathan L.D."/>
            <person name="Tay A."/>
            <person name="Venter J.C."/>
            <person name="Strausberg R.L."/>
            <person name="Brenner S."/>
        </authorList>
    </citation>
    <scope>NUCLEOTIDE SEQUENCE [LARGE SCALE GENOMIC DNA]</scope>
</reference>
<name>A0A4W3HBT0_CALMI</name>
<dbReference type="SMART" id="SM00208">
    <property type="entry name" value="TNFR"/>
    <property type="match status" value="4"/>
</dbReference>
<feature type="disulfide bond" evidence="5">
    <location>
        <begin position="76"/>
        <end position="94"/>
    </location>
</feature>
<dbReference type="GeneTree" id="ENSGT00940000162635"/>
<dbReference type="InterPro" id="IPR001368">
    <property type="entry name" value="TNFR/NGFR_Cys_rich_reg"/>
</dbReference>
<sequence>MAGAAGSPLTEGFVLPPAVFSRGKEMERAGWLLKAVALCHLFSVEAQPLDRPRRENCTDTLRYYYNQKVGRCCSKCQPGYEVDVYCNIQSDTKCRPCPVSQHYNEKWNTRSCIMCAGRCEGDQMEKQACSPTSRQICVCKPGMFCTSPSENYCSQCTHHRLCPAGQRVLKPGSDTTDTKCGPCPSGTFSNISSSATQCQPHTRCSSLHKELVRKGSPSRDASCRPAVAATTFLPTHSLQEAHSTLRASPSTRHPHPGTTDIAR</sequence>
<dbReference type="GO" id="GO:0031643">
    <property type="term" value="P:positive regulation of myelination"/>
    <property type="evidence" value="ECO:0007669"/>
    <property type="project" value="TreeGrafter"/>
</dbReference>
<dbReference type="InParanoid" id="A0A4W3HBT0"/>
<feature type="disulfide bond" evidence="5">
    <location>
        <begin position="97"/>
        <end position="112"/>
    </location>
</feature>
<comment type="caution">
    <text evidence="5">Lacks conserved residue(s) required for the propagation of feature annotation.</text>
</comment>
<dbReference type="PROSITE" id="PS00652">
    <property type="entry name" value="TNFR_NGFR_1"/>
    <property type="match status" value="1"/>
</dbReference>
<evidence type="ECO:0000259" key="7">
    <source>
        <dbReference type="PROSITE" id="PS50050"/>
    </source>
</evidence>
<reference evidence="8" key="5">
    <citation type="submission" date="2025-09" db="UniProtKB">
        <authorList>
            <consortium name="Ensembl"/>
        </authorList>
    </citation>
    <scope>IDENTIFICATION</scope>
</reference>
<feature type="region of interest" description="Disordered" evidence="6">
    <location>
        <begin position="237"/>
        <end position="263"/>
    </location>
</feature>
<keyword evidence="4" id="KW-0325">Glycoprotein</keyword>
<reference evidence="9" key="3">
    <citation type="journal article" date="2014" name="Nature">
        <title>Elephant shark genome provides unique insights into gnathostome evolution.</title>
        <authorList>
            <consortium name="International Elephant Shark Genome Sequencing Consortium"/>
            <person name="Venkatesh B."/>
            <person name="Lee A.P."/>
            <person name="Ravi V."/>
            <person name="Maurya A.K."/>
            <person name="Lian M.M."/>
            <person name="Swann J.B."/>
            <person name="Ohta Y."/>
            <person name="Flajnik M.F."/>
            <person name="Sutoh Y."/>
            <person name="Kasahara M."/>
            <person name="Hoon S."/>
            <person name="Gangu V."/>
            <person name="Roy S.W."/>
            <person name="Irimia M."/>
            <person name="Korzh V."/>
            <person name="Kondrychyn I."/>
            <person name="Lim Z.W."/>
            <person name="Tay B.H."/>
            <person name="Tohari S."/>
            <person name="Kong K.W."/>
            <person name="Ho S."/>
            <person name="Lorente-Galdos B."/>
            <person name="Quilez J."/>
            <person name="Marques-Bonet T."/>
            <person name="Raney B.J."/>
            <person name="Ingham P.W."/>
            <person name="Tay A."/>
            <person name="Hillier L.W."/>
            <person name="Minx P."/>
            <person name="Boehm T."/>
            <person name="Wilson R.K."/>
            <person name="Brenner S."/>
            <person name="Warren W.C."/>
        </authorList>
    </citation>
    <scope>NUCLEOTIDE SEQUENCE [LARGE SCALE GENOMIC DNA]</scope>
</reference>
<feature type="domain" description="TNFR-Cys" evidence="7">
    <location>
        <begin position="96"/>
        <end position="137"/>
    </location>
</feature>
<dbReference type="Proteomes" id="UP000314986">
    <property type="component" value="Unassembled WGS sequence"/>
</dbReference>
<dbReference type="GO" id="GO:0043120">
    <property type="term" value="F:tumor necrosis factor binding"/>
    <property type="evidence" value="ECO:0007669"/>
    <property type="project" value="TreeGrafter"/>
</dbReference>
<feature type="repeat" description="TNFR-Cys" evidence="5">
    <location>
        <begin position="138"/>
        <end position="180"/>
    </location>
</feature>
<dbReference type="SUPFAM" id="SSF57586">
    <property type="entry name" value="TNF receptor-like"/>
    <property type="match status" value="2"/>
</dbReference>
<dbReference type="Ensembl" id="ENSCMIT00000014643.1">
    <property type="protein sequence ID" value="ENSCMIP00000014338.1"/>
    <property type="gene ID" value="ENSCMIG00000007113.1"/>
</dbReference>
<dbReference type="STRING" id="7868.ENSCMIP00000014338"/>
<evidence type="ECO:0000256" key="1">
    <source>
        <dbReference type="ARBA" id="ARBA00022729"/>
    </source>
</evidence>
<keyword evidence="2" id="KW-0677">Repeat</keyword>
<dbReference type="PANTHER" id="PTHR47386">
    <property type="entry name" value="TUMOR NECROSIS FACTOR RECEPTOR SUPERFAMILY MEMBER 1B"/>
    <property type="match status" value="1"/>
</dbReference>
<dbReference type="Gene3D" id="2.10.50.10">
    <property type="entry name" value="Tumor Necrosis Factor Receptor, subunit A, domain 2"/>
    <property type="match status" value="2"/>
</dbReference>
<feature type="compositionally biased region" description="Polar residues" evidence="6">
    <location>
        <begin position="237"/>
        <end position="251"/>
    </location>
</feature>
<feature type="domain" description="TNFR-Cys" evidence="7">
    <location>
        <begin position="56"/>
        <end position="94"/>
    </location>
</feature>
<feature type="domain" description="TNFR-Cys" evidence="7">
    <location>
        <begin position="182"/>
        <end position="223"/>
    </location>
</feature>
<dbReference type="GO" id="GO:0005031">
    <property type="term" value="F:tumor necrosis factor receptor activity"/>
    <property type="evidence" value="ECO:0007669"/>
    <property type="project" value="TreeGrafter"/>
</dbReference>